<keyword evidence="2" id="KW-1133">Transmembrane helix</keyword>
<comment type="caution">
    <text evidence="3">The sequence shown here is derived from an EMBL/GenBank/DDBJ whole genome shotgun (WGS) entry which is preliminary data.</text>
</comment>
<keyword evidence="4" id="KW-1185">Reference proteome</keyword>
<proteinExistence type="predicted"/>
<evidence type="ECO:0000256" key="2">
    <source>
        <dbReference type="SAM" id="Phobius"/>
    </source>
</evidence>
<feature type="transmembrane region" description="Helical" evidence="2">
    <location>
        <begin position="53"/>
        <end position="73"/>
    </location>
</feature>
<name>A0A5C6VMH3_9BACI</name>
<reference evidence="3 4" key="1">
    <citation type="journal article" date="2005" name="Int. J. Syst. Evol. Microbiol.">
        <title>Bacillus litoralis sp. nov., isolated from a tidal flat of the Yellow Sea in Korea.</title>
        <authorList>
            <person name="Yoon J.H."/>
            <person name="Oh T.K."/>
        </authorList>
    </citation>
    <scope>NUCLEOTIDE SEQUENCE [LARGE SCALE GENOMIC DNA]</scope>
    <source>
        <strain evidence="3 4">SW-211</strain>
    </source>
</reference>
<keyword evidence="2" id="KW-0472">Membrane</keyword>
<evidence type="ECO:0000313" key="3">
    <source>
        <dbReference type="EMBL" id="TXC85736.1"/>
    </source>
</evidence>
<feature type="compositionally biased region" description="Low complexity" evidence="1">
    <location>
        <begin position="118"/>
        <end position="127"/>
    </location>
</feature>
<keyword evidence="2" id="KW-0812">Transmembrane</keyword>
<evidence type="ECO:0000313" key="4">
    <source>
        <dbReference type="Proteomes" id="UP000321363"/>
    </source>
</evidence>
<dbReference type="RefSeq" id="WP_146950365.1">
    <property type="nucleotide sequence ID" value="NZ_VOQF01000016.1"/>
</dbReference>
<feature type="compositionally biased region" description="Polar residues" evidence="1">
    <location>
        <begin position="103"/>
        <end position="117"/>
    </location>
</feature>
<evidence type="ECO:0000256" key="1">
    <source>
        <dbReference type="SAM" id="MobiDB-lite"/>
    </source>
</evidence>
<feature type="compositionally biased region" description="Basic and acidic residues" evidence="1">
    <location>
        <begin position="133"/>
        <end position="145"/>
    </location>
</feature>
<gene>
    <name evidence="3" type="ORF">FS935_19725</name>
</gene>
<organism evidence="3 4">
    <name type="scientific">Metabacillus litoralis</name>
    <dbReference type="NCBI Taxonomy" id="152268"/>
    <lineage>
        <taxon>Bacteria</taxon>
        <taxon>Bacillati</taxon>
        <taxon>Bacillota</taxon>
        <taxon>Bacilli</taxon>
        <taxon>Bacillales</taxon>
        <taxon>Bacillaceae</taxon>
        <taxon>Metabacillus</taxon>
    </lineage>
</organism>
<dbReference type="OrthoDB" id="2891820at2"/>
<protein>
    <submittedName>
        <fullName evidence="3">Uncharacterized protein</fullName>
    </submittedName>
</protein>
<dbReference type="AlphaFoldDB" id="A0A5C6VMH3"/>
<dbReference type="EMBL" id="VOQF01000016">
    <property type="protein sequence ID" value="TXC85736.1"/>
    <property type="molecule type" value="Genomic_DNA"/>
</dbReference>
<dbReference type="Proteomes" id="UP000321363">
    <property type="component" value="Unassembled WGS sequence"/>
</dbReference>
<feature type="region of interest" description="Disordered" evidence="1">
    <location>
        <begin position="100"/>
        <end position="145"/>
    </location>
</feature>
<accession>A0A5C6VMH3</accession>
<sequence>MKKFLISFGAILILIGAGGIVNHISMTFKAVQEEQEMYGGSFEFMMLQLIGSMGPYITLIIGGGIIIALSAFLHEYQKRNELNSQLIQVLSEQLSTKEIIEKSTPQSKPDNLKLNSDTTTTTTTTTTSDLDETEQKKDERLYWNG</sequence>